<dbReference type="SUPFAM" id="SSF56672">
    <property type="entry name" value="DNA/RNA polymerases"/>
    <property type="match status" value="1"/>
</dbReference>
<dbReference type="EMBL" id="BPLQ01009371">
    <property type="protein sequence ID" value="GIY43560.1"/>
    <property type="molecule type" value="Genomic_DNA"/>
</dbReference>
<gene>
    <name evidence="2" type="ORF">CDAR_270661</name>
</gene>
<dbReference type="GO" id="GO:0071897">
    <property type="term" value="P:DNA biosynthetic process"/>
    <property type="evidence" value="ECO:0007669"/>
    <property type="project" value="UniProtKB-ARBA"/>
</dbReference>
<accession>A0AAV4TB87</accession>
<organism evidence="2 3">
    <name type="scientific">Caerostris darwini</name>
    <dbReference type="NCBI Taxonomy" id="1538125"/>
    <lineage>
        <taxon>Eukaryota</taxon>
        <taxon>Metazoa</taxon>
        <taxon>Ecdysozoa</taxon>
        <taxon>Arthropoda</taxon>
        <taxon>Chelicerata</taxon>
        <taxon>Arachnida</taxon>
        <taxon>Araneae</taxon>
        <taxon>Araneomorphae</taxon>
        <taxon>Entelegynae</taxon>
        <taxon>Araneoidea</taxon>
        <taxon>Araneidae</taxon>
        <taxon>Caerostris</taxon>
    </lineage>
</organism>
<feature type="domain" description="Reverse transcriptase/retrotransposon-derived protein RNase H-like" evidence="1">
    <location>
        <begin position="8"/>
        <end position="64"/>
    </location>
</feature>
<evidence type="ECO:0000259" key="1">
    <source>
        <dbReference type="Pfam" id="PF17919"/>
    </source>
</evidence>
<dbReference type="Pfam" id="PF17919">
    <property type="entry name" value="RT_RNaseH_2"/>
    <property type="match status" value="1"/>
</dbReference>
<dbReference type="Proteomes" id="UP001054837">
    <property type="component" value="Unassembled WGS sequence"/>
</dbReference>
<protein>
    <recommendedName>
        <fullName evidence="1">Reverse transcriptase/retrotransposon-derived protein RNase H-like domain-containing protein</fullName>
    </recommendedName>
</protein>
<keyword evidence="3" id="KW-1185">Reference proteome</keyword>
<evidence type="ECO:0000313" key="2">
    <source>
        <dbReference type="EMBL" id="GIY43560.1"/>
    </source>
</evidence>
<dbReference type="InterPro" id="IPR041577">
    <property type="entry name" value="RT_RNaseH_2"/>
</dbReference>
<comment type="caution">
    <text evidence="2">The sequence shown here is derived from an EMBL/GenBank/DDBJ whole genome shotgun (WGS) entry which is preliminary data.</text>
</comment>
<dbReference type="InterPro" id="IPR043502">
    <property type="entry name" value="DNA/RNA_pol_sf"/>
</dbReference>
<name>A0AAV4TB87_9ARAC</name>
<reference evidence="2 3" key="1">
    <citation type="submission" date="2021-06" db="EMBL/GenBank/DDBJ databases">
        <title>Caerostris darwini draft genome.</title>
        <authorList>
            <person name="Kono N."/>
            <person name="Arakawa K."/>
        </authorList>
    </citation>
    <scope>NUCLEOTIDE SEQUENCE [LARGE SCALE GENOMIC DNA]</scope>
</reference>
<evidence type="ECO:0000313" key="3">
    <source>
        <dbReference type="Proteomes" id="UP001054837"/>
    </source>
</evidence>
<sequence length="87" mass="9704">MTTTTEGTEELSHTFELCKKQLRTATTLGHLSPPTKLALMVDTSDKALGSVLQQHFNGHWHPLDSFRESNTNAGKLFHLVLAAHFFI</sequence>
<dbReference type="AlphaFoldDB" id="A0AAV4TB87"/>
<proteinExistence type="predicted"/>